<evidence type="ECO:0000256" key="10">
    <source>
        <dbReference type="ARBA" id="ARBA00023012"/>
    </source>
</evidence>
<keyword evidence="5" id="KW-0597">Phosphoprotein</keyword>
<evidence type="ECO:0000256" key="8">
    <source>
        <dbReference type="ARBA" id="ARBA00022777"/>
    </source>
</evidence>
<dbReference type="InterPro" id="IPR003594">
    <property type="entry name" value="HATPase_dom"/>
</dbReference>
<dbReference type="CDD" id="cd00082">
    <property type="entry name" value="HisKA"/>
    <property type="match status" value="1"/>
</dbReference>
<feature type="transmembrane region" description="Helical" evidence="12">
    <location>
        <begin position="38"/>
        <end position="61"/>
    </location>
</feature>
<dbReference type="PROSITE" id="PS50109">
    <property type="entry name" value="HIS_KIN"/>
    <property type="match status" value="1"/>
</dbReference>
<dbReference type="GO" id="GO:0004721">
    <property type="term" value="F:phosphoprotein phosphatase activity"/>
    <property type="evidence" value="ECO:0007669"/>
    <property type="project" value="TreeGrafter"/>
</dbReference>
<evidence type="ECO:0000256" key="1">
    <source>
        <dbReference type="ARBA" id="ARBA00000085"/>
    </source>
</evidence>
<keyword evidence="17" id="KW-1185">Reference proteome</keyword>
<name>A0A859DU05_9FIRM</name>
<protein>
    <recommendedName>
        <fullName evidence="3">histidine kinase</fullName>
        <ecNumber evidence="3">2.7.13.3</ecNumber>
    </recommendedName>
</protein>
<comment type="subcellular location">
    <subcellularLocation>
        <location evidence="2">Cell membrane</location>
        <topology evidence="2">Multi-pass membrane protein</topology>
    </subcellularLocation>
</comment>
<organism evidence="14 16">
    <name type="scientific">Caproicibacterium lactatifermentans</name>
    <dbReference type="NCBI Taxonomy" id="2666138"/>
    <lineage>
        <taxon>Bacteria</taxon>
        <taxon>Bacillati</taxon>
        <taxon>Bacillota</taxon>
        <taxon>Clostridia</taxon>
        <taxon>Eubacteriales</taxon>
        <taxon>Oscillospiraceae</taxon>
        <taxon>Caproicibacterium</taxon>
    </lineage>
</organism>
<dbReference type="PRINTS" id="PR00344">
    <property type="entry name" value="BCTRLSENSOR"/>
</dbReference>
<dbReference type="SUPFAM" id="SSF55874">
    <property type="entry name" value="ATPase domain of HSP90 chaperone/DNA topoisomerase II/histidine kinase"/>
    <property type="match status" value="1"/>
</dbReference>
<evidence type="ECO:0000256" key="6">
    <source>
        <dbReference type="ARBA" id="ARBA00022679"/>
    </source>
</evidence>
<evidence type="ECO:0000313" key="17">
    <source>
        <dbReference type="Proteomes" id="UP000509623"/>
    </source>
</evidence>
<dbReference type="InterPro" id="IPR036890">
    <property type="entry name" value="HATPase_C_sf"/>
</dbReference>
<dbReference type="InterPro" id="IPR005467">
    <property type="entry name" value="His_kinase_dom"/>
</dbReference>
<reference evidence="16 17" key="1">
    <citation type="submission" date="2019-11" db="EMBL/GenBank/DDBJ databases">
        <authorList>
            <person name="Ren C."/>
            <person name="Wang H."/>
            <person name="Xu Y."/>
        </authorList>
    </citation>
    <scope>NUCLEOTIDE SEQUENCE [LARGE SCALE GENOMIC DNA]</scope>
    <source>
        <strain evidence="17">JNU-WLY1368</strain>
        <strain evidence="14 16">LBM 19010</strain>
    </source>
</reference>
<dbReference type="GO" id="GO:0005886">
    <property type="term" value="C:plasma membrane"/>
    <property type="evidence" value="ECO:0007669"/>
    <property type="project" value="UniProtKB-SubCell"/>
</dbReference>
<feature type="domain" description="Histidine kinase" evidence="13">
    <location>
        <begin position="124"/>
        <end position="325"/>
    </location>
</feature>
<accession>A0A859DU05</accession>
<proteinExistence type="predicted"/>
<dbReference type="Proteomes" id="UP000501316">
    <property type="component" value="Chromosome"/>
</dbReference>
<dbReference type="AlphaFoldDB" id="A0A859DU05"/>
<dbReference type="GO" id="GO:0016036">
    <property type="term" value="P:cellular response to phosphate starvation"/>
    <property type="evidence" value="ECO:0007669"/>
    <property type="project" value="TreeGrafter"/>
</dbReference>
<dbReference type="InterPro" id="IPR004358">
    <property type="entry name" value="Sig_transdc_His_kin-like_C"/>
</dbReference>
<feature type="transmembrane region" description="Helical" evidence="12">
    <location>
        <begin position="12"/>
        <end position="32"/>
    </location>
</feature>
<dbReference type="Pfam" id="PF02518">
    <property type="entry name" value="HATPase_c"/>
    <property type="match status" value="1"/>
</dbReference>
<dbReference type="KEGG" id="clf:GJQ69_07805"/>
<dbReference type="SMART" id="SM00387">
    <property type="entry name" value="HATPase_c"/>
    <property type="match status" value="1"/>
</dbReference>
<evidence type="ECO:0000259" key="13">
    <source>
        <dbReference type="PROSITE" id="PS50109"/>
    </source>
</evidence>
<keyword evidence="4" id="KW-1003">Cell membrane</keyword>
<dbReference type="PANTHER" id="PTHR45453">
    <property type="entry name" value="PHOSPHATE REGULON SENSOR PROTEIN PHOR"/>
    <property type="match status" value="1"/>
</dbReference>
<keyword evidence="7 12" id="KW-0812">Transmembrane</keyword>
<evidence type="ECO:0000313" key="16">
    <source>
        <dbReference type="Proteomes" id="UP000501316"/>
    </source>
</evidence>
<dbReference type="EC" id="2.7.13.3" evidence="3"/>
<evidence type="ECO:0000256" key="11">
    <source>
        <dbReference type="ARBA" id="ARBA00023136"/>
    </source>
</evidence>
<evidence type="ECO:0000313" key="14">
    <source>
        <dbReference type="EMBL" id="QKN24392.1"/>
    </source>
</evidence>
<keyword evidence="9 12" id="KW-1133">Transmembrane helix</keyword>
<evidence type="ECO:0000256" key="2">
    <source>
        <dbReference type="ARBA" id="ARBA00004651"/>
    </source>
</evidence>
<evidence type="ECO:0000256" key="7">
    <source>
        <dbReference type="ARBA" id="ARBA00022692"/>
    </source>
</evidence>
<dbReference type="InterPro" id="IPR003661">
    <property type="entry name" value="HisK_dim/P_dom"/>
</dbReference>
<evidence type="ECO:0000313" key="15">
    <source>
        <dbReference type="EMBL" id="QKO30593.1"/>
    </source>
</evidence>
<dbReference type="InterPro" id="IPR050351">
    <property type="entry name" value="BphY/WalK/GraS-like"/>
</dbReference>
<evidence type="ECO:0000256" key="5">
    <source>
        <dbReference type="ARBA" id="ARBA00022553"/>
    </source>
</evidence>
<gene>
    <name evidence="14" type="ORF">GJQ69_07805</name>
    <name evidence="15" type="ORF">GKP14_05995</name>
</gene>
<keyword evidence="8 14" id="KW-0418">Kinase</keyword>
<evidence type="ECO:0000256" key="9">
    <source>
        <dbReference type="ARBA" id="ARBA00022989"/>
    </source>
</evidence>
<keyword evidence="11 12" id="KW-0472">Membrane</keyword>
<dbReference type="GO" id="GO:0000155">
    <property type="term" value="F:phosphorelay sensor kinase activity"/>
    <property type="evidence" value="ECO:0007669"/>
    <property type="project" value="InterPro"/>
</dbReference>
<evidence type="ECO:0000256" key="3">
    <source>
        <dbReference type="ARBA" id="ARBA00012438"/>
    </source>
</evidence>
<reference evidence="15" key="3">
    <citation type="journal article" date="2022" name="Int. J. Syst. Evol. Microbiol.">
        <title>Caproicibacterium lactatifermentans sp. nov., isolated from pit clay used for the production of Chinese strong aroma-type liquor.</title>
        <authorList>
            <person name="Wang H."/>
            <person name="Gu Y."/>
            <person name="Zhao D."/>
            <person name="Qiao Z."/>
            <person name="Zheng J."/>
            <person name="Gao J."/>
            <person name="Ren C."/>
            <person name="Xu Y."/>
        </authorList>
    </citation>
    <scope>NUCLEOTIDE SEQUENCE</scope>
    <source>
        <strain evidence="15">JNU-WLY1368</strain>
    </source>
</reference>
<dbReference type="RefSeq" id="WP_086035281.1">
    <property type="nucleotide sequence ID" value="NZ_CP046051.1"/>
</dbReference>
<dbReference type="PANTHER" id="PTHR45453:SF2">
    <property type="entry name" value="HISTIDINE KINASE"/>
    <property type="match status" value="1"/>
</dbReference>
<keyword evidence="6" id="KW-0808">Transferase</keyword>
<evidence type="ECO:0000256" key="12">
    <source>
        <dbReference type="SAM" id="Phobius"/>
    </source>
</evidence>
<reference evidence="15" key="2">
    <citation type="journal article" date="2021" name="Appl. Environ. Microbiol.">
        <title>Adaptability of a Caproate-Producing Bacterium Contributes to Its Dominance in an Anaerobic Fermentation System.</title>
        <authorList>
            <person name="Wang H."/>
            <person name="Gu Y."/>
            <person name="Zhou W."/>
            <person name="Zhao D."/>
            <person name="Qiao Z."/>
            <person name="Zheng J."/>
            <person name="Gao J."/>
            <person name="Chen X."/>
            <person name="Ren C."/>
            <person name="Xu Y."/>
        </authorList>
    </citation>
    <scope>NUCLEOTIDE SEQUENCE</scope>
    <source>
        <strain evidence="15">JNU-WLY1368</strain>
    </source>
</reference>
<dbReference type="Gene3D" id="3.30.565.10">
    <property type="entry name" value="Histidine kinase-like ATPase, C-terminal domain"/>
    <property type="match status" value="1"/>
</dbReference>
<comment type="catalytic activity">
    <reaction evidence="1">
        <text>ATP + protein L-histidine = ADP + protein N-phospho-L-histidine.</text>
        <dbReference type="EC" id="2.7.13.3"/>
    </reaction>
</comment>
<keyword evidence="10" id="KW-0902">Two-component regulatory system</keyword>
<dbReference type="EMBL" id="CP046161">
    <property type="protein sequence ID" value="QKO30593.1"/>
    <property type="molecule type" value="Genomic_DNA"/>
</dbReference>
<dbReference type="EMBL" id="CP046051">
    <property type="protein sequence ID" value="QKN24392.1"/>
    <property type="molecule type" value="Genomic_DNA"/>
</dbReference>
<dbReference type="Proteomes" id="UP000509623">
    <property type="component" value="Chromosome"/>
</dbReference>
<sequence length="329" mass="37343">MKLFFSYLQMHHKSLLLVETAALIFIAVFFLYNLPLQAVGYACLLSAVAGALIALVDFLHFRQKHFWLQKLQKQVMFGLDILPEPRTLMEKDYQDLLKSLFAYMSMQTTTYDQKHRDMLDYCTLWAHQIKTPISAMHILLQSDQSEDHDALCDSLFHMEEYVNMILSYIRLGSDSTDFVIKFCSLDRIVRSAVHKYAPLFIRQKIALHYQPISCQILTDEKWLSFVIEQVLSNSLKYTHAGSVSIYLEQPATLVIADTGIGIAPEDLPRIGQKGFTGCNGRMDKKSTGIGLYLCRCVLKKLSHTFAITSTVGKGTTVKIGLASKNLPIE</sequence>
<evidence type="ECO:0000256" key="4">
    <source>
        <dbReference type="ARBA" id="ARBA00022475"/>
    </source>
</evidence>